<dbReference type="GO" id="GO:0006401">
    <property type="term" value="P:RNA catabolic process"/>
    <property type="evidence" value="ECO:0007669"/>
    <property type="project" value="TreeGrafter"/>
</dbReference>
<dbReference type="SUPFAM" id="SSF55895">
    <property type="entry name" value="Ribonuclease Rh-like"/>
    <property type="match status" value="1"/>
</dbReference>
<dbReference type="GO" id="GO:0033897">
    <property type="term" value="F:ribonuclease T2 activity"/>
    <property type="evidence" value="ECO:0007669"/>
    <property type="project" value="InterPro"/>
</dbReference>
<dbReference type="InterPro" id="IPR033130">
    <property type="entry name" value="RNase_T2_His_AS_2"/>
</dbReference>
<dbReference type="Gene3D" id="3.90.730.10">
    <property type="entry name" value="Ribonuclease T2-like"/>
    <property type="match status" value="1"/>
</dbReference>
<dbReference type="GO" id="GO:0005576">
    <property type="term" value="C:extracellular region"/>
    <property type="evidence" value="ECO:0007669"/>
    <property type="project" value="TreeGrafter"/>
</dbReference>
<dbReference type="AlphaFoldDB" id="A0A6A2XFV5"/>
<proteinExistence type="inferred from homology"/>
<dbReference type="PANTHER" id="PTHR11240">
    <property type="entry name" value="RIBONUCLEASE T2"/>
    <property type="match status" value="1"/>
</dbReference>
<dbReference type="EMBL" id="VEPZ02001415">
    <property type="protein sequence ID" value="KAE8674643.1"/>
    <property type="molecule type" value="Genomic_DNA"/>
</dbReference>
<dbReference type="PROSITE" id="PS00531">
    <property type="entry name" value="RNASE_T2_2"/>
    <property type="match status" value="1"/>
</dbReference>
<evidence type="ECO:0000256" key="1">
    <source>
        <dbReference type="ARBA" id="ARBA00007469"/>
    </source>
</evidence>
<name>A0A6A2XFV5_HIBSY</name>
<accession>A0A6A2XFV5</accession>
<evidence type="ECO:0000256" key="2">
    <source>
        <dbReference type="RuleBase" id="RU004328"/>
    </source>
</evidence>
<dbReference type="Pfam" id="PF00445">
    <property type="entry name" value="Ribonuclease_T2"/>
    <property type="match status" value="1"/>
</dbReference>
<dbReference type="Proteomes" id="UP000436088">
    <property type="component" value="Unassembled WGS sequence"/>
</dbReference>
<dbReference type="InterPro" id="IPR001568">
    <property type="entry name" value="RNase_T2-like"/>
</dbReference>
<evidence type="ECO:0000313" key="4">
    <source>
        <dbReference type="Proteomes" id="UP000436088"/>
    </source>
</evidence>
<dbReference type="PANTHER" id="PTHR11240:SF84">
    <property type="entry name" value="RIBONUCLEASE 1-LIKE"/>
    <property type="match status" value="1"/>
</dbReference>
<dbReference type="GO" id="GO:0003723">
    <property type="term" value="F:RNA binding"/>
    <property type="evidence" value="ECO:0007669"/>
    <property type="project" value="InterPro"/>
</dbReference>
<comment type="similarity">
    <text evidence="1 2">Belongs to the RNase T2 family.</text>
</comment>
<evidence type="ECO:0000313" key="3">
    <source>
        <dbReference type="EMBL" id="KAE8674643.1"/>
    </source>
</evidence>
<comment type="caution">
    <text evidence="3">The sequence shown here is derived from an EMBL/GenBank/DDBJ whole genome shotgun (WGS) entry which is preliminary data.</text>
</comment>
<sequence length="235" mass="25880">MACGTPIPTVLTIHGIWPQDANDVPIPPYNAATNPCYSQAPITDPLVLETTAFTPIESNLISLWPDLKNPTKPGTGFWETEWLKHGTCSDYPNNPLDYFKSALTLRQGLTNPATGLTPGNRYMVQDVIKIIQSHTKASPEIACNRNKTGGLQLWEIRLCYARPTLSSQMITKIQNCPHRLPFKNADEKCQLNGEIALSNFGDVVLMGAQISAPLLRATPAVYDIGTRHSPCLLRL</sequence>
<keyword evidence="4" id="KW-1185">Reference proteome</keyword>
<organism evidence="3 4">
    <name type="scientific">Hibiscus syriacus</name>
    <name type="common">Rose of Sharon</name>
    <dbReference type="NCBI Taxonomy" id="106335"/>
    <lineage>
        <taxon>Eukaryota</taxon>
        <taxon>Viridiplantae</taxon>
        <taxon>Streptophyta</taxon>
        <taxon>Embryophyta</taxon>
        <taxon>Tracheophyta</taxon>
        <taxon>Spermatophyta</taxon>
        <taxon>Magnoliopsida</taxon>
        <taxon>eudicotyledons</taxon>
        <taxon>Gunneridae</taxon>
        <taxon>Pentapetalae</taxon>
        <taxon>rosids</taxon>
        <taxon>malvids</taxon>
        <taxon>Malvales</taxon>
        <taxon>Malvaceae</taxon>
        <taxon>Malvoideae</taxon>
        <taxon>Hibiscus</taxon>
    </lineage>
</organism>
<protein>
    <submittedName>
        <fullName evidence="3">Uncharacterized protein</fullName>
    </submittedName>
</protein>
<reference evidence="3" key="1">
    <citation type="submission" date="2019-09" db="EMBL/GenBank/DDBJ databases">
        <title>Draft genome information of white flower Hibiscus syriacus.</title>
        <authorList>
            <person name="Kim Y.-M."/>
        </authorList>
    </citation>
    <scope>NUCLEOTIDE SEQUENCE [LARGE SCALE GENOMIC DNA]</scope>
    <source>
        <strain evidence="3">YM2019G1</strain>
    </source>
</reference>
<gene>
    <name evidence="3" type="ORF">F3Y22_tig00111741pilonHSYRG00063</name>
</gene>
<dbReference type="InterPro" id="IPR036430">
    <property type="entry name" value="RNase_T2-like_sf"/>
</dbReference>